<dbReference type="Gene3D" id="3.30.70.2450">
    <property type="match status" value="1"/>
</dbReference>
<dbReference type="Proteomes" id="UP001499930">
    <property type="component" value="Unassembled WGS sequence"/>
</dbReference>
<dbReference type="InterPro" id="IPR002938">
    <property type="entry name" value="FAD-bd"/>
</dbReference>
<reference evidence="6" key="1">
    <citation type="journal article" date="2019" name="Int. J. Syst. Evol. Microbiol.">
        <title>The Global Catalogue of Microorganisms (GCM) 10K type strain sequencing project: providing services to taxonomists for standard genome sequencing and annotation.</title>
        <authorList>
            <consortium name="The Broad Institute Genomics Platform"/>
            <consortium name="The Broad Institute Genome Sequencing Center for Infectious Disease"/>
            <person name="Wu L."/>
            <person name="Ma J."/>
        </authorList>
    </citation>
    <scope>NUCLEOTIDE SEQUENCE [LARGE SCALE GENOMIC DNA]</scope>
    <source>
        <strain evidence="6">JCM 3106</strain>
    </source>
</reference>
<dbReference type="Pfam" id="PF01494">
    <property type="entry name" value="FAD_binding_3"/>
    <property type="match status" value="1"/>
</dbReference>
<sequence length="495" mass="52833">MNKSKVLIVGAGPCGLMTAVELARREIPVTLLDAEEEAGRGSRAILLWPPSLELLDDLGLRAEADERAVPIKALSYHTAPGTVLRLPLDRLHAPLVLPQQDTVDLLEEELRRLGGKVERGLRVTGLDARDDAVTVIARGRDGTETRWETEWLIGADGHRSTVRERLGIDFSGTRLPVTFLLAEGTLRGEYDADAVNYYLGRTGVALIAPLPGGRVRIAGAMAEGSLPAGSPVTAGTAQRMLDERGPGDLRLTDVTLATSYSSHERIATTFRAGRCFLVGDAAHVHSPVGGQGLNLGFADARNLAWKLAGVIEGRLAPAILDTYDAERRAAAEQIVRATGKMTRGAVLSPAANRVRNALMGLAHRAGVLAAQLPPLLAGWRTRYPDTLGLAAVRPPRGLPQAGTRHPGWTLEPGTGPAGRFHLISLGPQGGPADRNARELVADLPALVTHRHRVTRGSGFVLVRPDGHIAATGPETDLPRLTRALKQILVPSNPER</sequence>
<organism evidence="5 6">
    <name type="scientific">Streptosporangium longisporum</name>
    <dbReference type="NCBI Taxonomy" id="46187"/>
    <lineage>
        <taxon>Bacteria</taxon>
        <taxon>Bacillati</taxon>
        <taxon>Actinomycetota</taxon>
        <taxon>Actinomycetes</taxon>
        <taxon>Streptosporangiales</taxon>
        <taxon>Streptosporangiaceae</taxon>
        <taxon>Streptosporangium</taxon>
    </lineage>
</organism>
<dbReference type="Gene3D" id="3.40.30.120">
    <property type="match status" value="1"/>
</dbReference>
<dbReference type="InterPro" id="IPR036188">
    <property type="entry name" value="FAD/NAD-bd_sf"/>
</dbReference>
<keyword evidence="2" id="KW-0285">Flavoprotein</keyword>
<comment type="caution">
    <text evidence="5">The sequence shown here is derived from an EMBL/GenBank/DDBJ whole genome shotgun (WGS) entry which is preliminary data.</text>
</comment>
<keyword evidence="3" id="KW-0274">FAD</keyword>
<evidence type="ECO:0000313" key="5">
    <source>
        <dbReference type="EMBL" id="GAA3013299.1"/>
    </source>
</evidence>
<dbReference type="PANTHER" id="PTHR43004:SF19">
    <property type="entry name" value="BINDING MONOOXYGENASE, PUTATIVE (JCVI)-RELATED"/>
    <property type="match status" value="1"/>
</dbReference>
<evidence type="ECO:0000256" key="2">
    <source>
        <dbReference type="ARBA" id="ARBA00022630"/>
    </source>
</evidence>
<dbReference type="PRINTS" id="PR00420">
    <property type="entry name" value="RNGMNOXGNASE"/>
</dbReference>
<comment type="cofactor">
    <cofactor evidence="1">
        <name>FAD</name>
        <dbReference type="ChEBI" id="CHEBI:57692"/>
    </cofactor>
</comment>
<protein>
    <submittedName>
        <fullName evidence="5">FAD-dependent oxidoreductase</fullName>
    </submittedName>
</protein>
<accession>A0ABP6KJ96</accession>
<evidence type="ECO:0000256" key="3">
    <source>
        <dbReference type="ARBA" id="ARBA00022827"/>
    </source>
</evidence>
<evidence type="ECO:0000256" key="1">
    <source>
        <dbReference type="ARBA" id="ARBA00001974"/>
    </source>
</evidence>
<gene>
    <name evidence="5" type="ORF">GCM10017559_40580</name>
</gene>
<dbReference type="PANTHER" id="PTHR43004">
    <property type="entry name" value="TRK SYSTEM POTASSIUM UPTAKE PROTEIN"/>
    <property type="match status" value="1"/>
</dbReference>
<dbReference type="Gene3D" id="3.50.50.60">
    <property type="entry name" value="FAD/NAD(P)-binding domain"/>
    <property type="match status" value="1"/>
</dbReference>
<dbReference type="SUPFAM" id="SSF51905">
    <property type="entry name" value="FAD/NAD(P)-binding domain"/>
    <property type="match status" value="1"/>
</dbReference>
<proteinExistence type="predicted"/>
<evidence type="ECO:0000259" key="4">
    <source>
        <dbReference type="Pfam" id="PF01494"/>
    </source>
</evidence>
<keyword evidence="6" id="KW-1185">Reference proteome</keyword>
<evidence type="ECO:0000313" key="6">
    <source>
        <dbReference type="Proteomes" id="UP001499930"/>
    </source>
</evidence>
<feature type="domain" description="FAD-binding" evidence="4">
    <location>
        <begin position="4"/>
        <end position="337"/>
    </location>
</feature>
<dbReference type="EMBL" id="BAAAWD010000010">
    <property type="protein sequence ID" value="GAA3013299.1"/>
    <property type="molecule type" value="Genomic_DNA"/>
</dbReference>
<dbReference type="InterPro" id="IPR050641">
    <property type="entry name" value="RIFMO-like"/>
</dbReference>
<name>A0ABP6KJ96_9ACTN</name>